<evidence type="ECO:0000313" key="1">
    <source>
        <dbReference type="EMBL" id="MDN3713456.1"/>
    </source>
</evidence>
<organism evidence="1 2">
    <name type="scientific">Paracoccus cavernae</name>
    <dbReference type="NCBI Taxonomy" id="1571207"/>
    <lineage>
        <taxon>Bacteria</taxon>
        <taxon>Pseudomonadati</taxon>
        <taxon>Pseudomonadota</taxon>
        <taxon>Alphaproteobacteria</taxon>
        <taxon>Rhodobacterales</taxon>
        <taxon>Paracoccaceae</taxon>
        <taxon>Paracoccus</taxon>
    </lineage>
</organism>
<proteinExistence type="predicted"/>
<sequence>MAKGDIRQWMSEMIAQVNSEFAFSGKQFGSRAQAASVGQAGLPSTLGMIVTMESGVLTYRLSHLDADDPLFPGAAPYWGVVRRVDTMTLARDAGLMSLANIGGTADALTAELPSAAKRNGVAAISGTSTVLIYVAGTNTVEPTLSIDGGTAMVIKSEAGAAFAAGQFGGGRYYQLTRHGSGWRVMAGSVGIADLANAVAAEAVARAQALAGTNAMITGVSAELSQPMETADHDGVHWGFWDGAGNGLLGWSETGMRVILDDATLANAGPRLLSDPGLDVALSTAETLDARVLERDAAGNAVVLWREDGFDAHMSQDFWDRGRAKLQIEGGLLSTTAVQICGVDGQSLSVGGAFTAALTRAMLEALGGDHCLQLAGMQFSDAVPITDTLGPRVKGYNLTKAATGFERAQTGSGASGMAFPAFALLNAHRRDLGLAQVPIVTSCHGIPGIAIEDMDADPATGSGQVTVWSNFSYWNAQAKAVAEAAGKAILPGWHLWDHGTSAKTSPRGDYLEKWWKLQAESLAYWRGQGLPAPRYILTQPSGDADTTNDGATGWAVCDDMLDLVEQGGAILGTCQHWYEIADNNVHPDAEATALASETCAWAMAEVEAGHRWSILRPHLLSHEGGVLVLQFASLREDEALALEDAAKYGGQGIDAFAGFELVGGAITALTLRGNTARITYTGAPTALRYAMQVQNVTGIAGNRFTAHRGLLRTTLQKPSKILPARKLQRPVPSFTLNLGA</sequence>
<name>A0ABT8DAU7_9RHOB</name>
<evidence type="ECO:0008006" key="3">
    <source>
        <dbReference type="Google" id="ProtNLM"/>
    </source>
</evidence>
<accession>A0ABT8DAU7</accession>
<gene>
    <name evidence="1" type="ORF">QWZ10_20020</name>
</gene>
<comment type="caution">
    <text evidence="1">The sequence shown here is derived from an EMBL/GenBank/DDBJ whole genome shotgun (WGS) entry which is preliminary data.</text>
</comment>
<protein>
    <recommendedName>
        <fullName evidence="3">Sialate O-acetylesterase domain-containing protein</fullName>
    </recommendedName>
</protein>
<evidence type="ECO:0000313" key="2">
    <source>
        <dbReference type="Proteomes" id="UP001243846"/>
    </source>
</evidence>
<keyword evidence="2" id="KW-1185">Reference proteome</keyword>
<reference evidence="2" key="1">
    <citation type="journal article" date="2019" name="Int. J. Syst. Evol. Microbiol.">
        <title>The Global Catalogue of Microorganisms (GCM) 10K type strain sequencing project: providing services to taxonomists for standard genome sequencing and annotation.</title>
        <authorList>
            <consortium name="The Broad Institute Genomics Platform"/>
            <consortium name="The Broad Institute Genome Sequencing Center for Infectious Disease"/>
            <person name="Wu L."/>
            <person name="Ma J."/>
        </authorList>
    </citation>
    <scope>NUCLEOTIDE SEQUENCE [LARGE SCALE GENOMIC DNA]</scope>
    <source>
        <strain evidence="2">CECT 8482</strain>
    </source>
</reference>
<dbReference type="EMBL" id="JAUFRC010000001">
    <property type="protein sequence ID" value="MDN3713456.1"/>
    <property type="molecule type" value="Genomic_DNA"/>
</dbReference>
<dbReference type="Proteomes" id="UP001243846">
    <property type="component" value="Unassembled WGS sequence"/>
</dbReference>